<sequence length="298" mass="33674">MMVGFAIVLVGPLSVAWWSLIVWSVSANSISAPSECDVARMKCAYRTSCSRALHSYMVDCADVLAGRTTRCPWACKRALISLTSTEMGLALSECDCGDNEFCRSSKERAEVCRPEVSYATADDTVVSCSVAEWICAADPLCSTALDYYHRFCRSMFHGRKCTPRCNNSLAILDRQEKAVKLRNCYCDGSEDFPCHNIKKNTQLLCYGRDEWMDNSPYFPSTTSETDSGSLCPVPSGLIYLLLCLLVLWTFRTSVSTADYFTVPTRNCETFITNSKCLPYQHLQKRNSEHFKQKIWPWW</sequence>
<dbReference type="Pfam" id="PF02351">
    <property type="entry name" value="GDNF"/>
    <property type="match status" value="1"/>
</dbReference>
<dbReference type="EMBL" id="KK114744">
    <property type="protein sequence ID" value="KFM63217.1"/>
    <property type="molecule type" value="Genomic_DNA"/>
</dbReference>
<keyword evidence="5" id="KW-0325">Glycoprotein</keyword>
<evidence type="ECO:0000313" key="8">
    <source>
        <dbReference type="EMBL" id="KFM63217.1"/>
    </source>
</evidence>
<name>A0A087TDM8_STEMI</name>
<evidence type="ECO:0000313" key="9">
    <source>
        <dbReference type="Proteomes" id="UP000054359"/>
    </source>
</evidence>
<dbReference type="InterPro" id="IPR016017">
    <property type="entry name" value="GDNF/GAS1"/>
</dbReference>
<dbReference type="OrthoDB" id="5950623at2759"/>
<evidence type="ECO:0000256" key="5">
    <source>
        <dbReference type="ARBA" id="ARBA00023180"/>
    </source>
</evidence>
<keyword evidence="9" id="KW-1185">Reference proteome</keyword>
<gene>
    <name evidence="8" type="ORF">X975_24023</name>
</gene>
<evidence type="ECO:0000256" key="2">
    <source>
        <dbReference type="ARBA" id="ARBA00022475"/>
    </source>
</evidence>
<dbReference type="InterPro" id="IPR039596">
    <property type="entry name" value="GAS1"/>
</dbReference>
<keyword evidence="3 6" id="KW-0732">Signal</keyword>
<keyword evidence="2" id="KW-1003">Cell membrane</keyword>
<evidence type="ECO:0000256" key="6">
    <source>
        <dbReference type="SAM" id="SignalP"/>
    </source>
</evidence>
<feature type="domain" description="GDNF/GAS1" evidence="7">
    <location>
        <begin position="128"/>
        <end position="201"/>
    </location>
</feature>
<feature type="signal peptide" evidence="6">
    <location>
        <begin position="1"/>
        <end position="27"/>
    </location>
</feature>
<reference evidence="8 9" key="1">
    <citation type="submission" date="2013-11" db="EMBL/GenBank/DDBJ databases">
        <title>Genome sequencing of Stegodyphus mimosarum.</title>
        <authorList>
            <person name="Bechsgaard J."/>
        </authorList>
    </citation>
    <scope>NUCLEOTIDE SEQUENCE [LARGE SCALE GENOMIC DNA]</scope>
</reference>
<keyword evidence="4" id="KW-0472">Membrane</keyword>
<feature type="non-terminal residue" evidence="8">
    <location>
        <position position="298"/>
    </location>
</feature>
<evidence type="ECO:0000256" key="1">
    <source>
        <dbReference type="ARBA" id="ARBA00004236"/>
    </source>
</evidence>
<dbReference type="Proteomes" id="UP000054359">
    <property type="component" value="Unassembled WGS sequence"/>
</dbReference>
<proteinExistence type="predicted"/>
<evidence type="ECO:0000256" key="3">
    <source>
        <dbReference type="ARBA" id="ARBA00022729"/>
    </source>
</evidence>
<dbReference type="GO" id="GO:0051726">
    <property type="term" value="P:regulation of cell cycle"/>
    <property type="evidence" value="ECO:0007669"/>
    <property type="project" value="InterPro"/>
</dbReference>
<protein>
    <submittedName>
        <fullName evidence="8">Growth arrest-specific protein 1</fullName>
    </submittedName>
</protein>
<evidence type="ECO:0000256" key="4">
    <source>
        <dbReference type="ARBA" id="ARBA00023136"/>
    </source>
</evidence>
<dbReference type="PANTHER" id="PTHR16840:SF3">
    <property type="entry name" value="GROWTH ARREST-SPECIFIC PROTEIN 1"/>
    <property type="match status" value="1"/>
</dbReference>
<dbReference type="GO" id="GO:0005886">
    <property type="term" value="C:plasma membrane"/>
    <property type="evidence" value="ECO:0007669"/>
    <property type="project" value="UniProtKB-SubCell"/>
</dbReference>
<dbReference type="OMA" id="YACASVI"/>
<evidence type="ECO:0000259" key="7">
    <source>
        <dbReference type="Pfam" id="PF02351"/>
    </source>
</evidence>
<comment type="subcellular location">
    <subcellularLocation>
        <location evidence="1">Cell membrane</location>
    </subcellularLocation>
</comment>
<dbReference type="STRING" id="407821.A0A087TDM8"/>
<organism evidence="8 9">
    <name type="scientific">Stegodyphus mimosarum</name>
    <name type="common">African social velvet spider</name>
    <dbReference type="NCBI Taxonomy" id="407821"/>
    <lineage>
        <taxon>Eukaryota</taxon>
        <taxon>Metazoa</taxon>
        <taxon>Ecdysozoa</taxon>
        <taxon>Arthropoda</taxon>
        <taxon>Chelicerata</taxon>
        <taxon>Arachnida</taxon>
        <taxon>Araneae</taxon>
        <taxon>Araneomorphae</taxon>
        <taxon>Entelegynae</taxon>
        <taxon>Eresoidea</taxon>
        <taxon>Eresidae</taxon>
        <taxon>Stegodyphus</taxon>
    </lineage>
</organism>
<dbReference type="PANTHER" id="PTHR16840">
    <property type="entry name" value="GROWTH ARREST-SPECIFIC PROTEIN 1"/>
    <property type="match status" value="1"/>
</dbReference>
<accession>A0A087TDM8</accession>
<dbReference type="AlphaFoldDB" id="A0A087TDM8"/>
<feature type="chain" id="PRO_5001829577" evidence="6">
    <location>
        <begin position="28"/>
        <end position="298"/>
    </location>
</feature>